<dbReference type="SUPFAM" id="SSF48065">
    <property type="entry name" value="DBL homology domain (DH-domain)"/>
    <property type="match status" value="1"/>
</dbReference>
<accession>A0A0X3PEH7</accession>
<feature type="domain" description="DH" evidence="1">
    <location>
        <begin position="77"/>
        <end position="231"/>
    </location>
</feature>
<reference evidence="2" key="1">
    <citation type="submission" date="2016-01" db="EMBL/GenBank/DDBJ databases">
        <title>Reference transcriptome for the parasite Schistocephalus solidus: insights into the molecular evolution of parasitism.</title>
        <authorList>
            <person name="Hebert F.O."/>
            <person name="Grambauer S."/>
            <person name="Barber I."/>
            <person name="Landry C.R."/>
            <person name="Aubin-Horth N."/>
        </authorList>
    </citation>
    <scope>NUCLEOTIDE SEQUENCE</scope>
</reference>
<evidence type="ECO:0000313" key="2">
    <source>
        <dbReference type="EMBL" id="JAP50335.1"/>
    </source>
</evidence>
<sequence length="231" mass="26773">MFERDSGFCDISERRLPLKAPELPPRRHVTMSPSQKRTLPNAMKPNHVVEEENIYNILEQTTKYKERSPKQSSGHSLRCFLIDEIIENETKFKNEMARIISLLSSGDVEIPITSEDLRLIFINLREYLTISREIINAIKNAKEDTTDPEMACVAGAFLPLIVPFKKVYVDYIKLFDPQLVQKRPHLEMYFEVASALLTERDGNTVTLSDRLLAPFQRPFKISNVFERMKKV</sequence>
<dbReference type="GO" id="GO:0005085">
    <property type="term" value="F:guanyl-nucleotide exchange factor activity"/>
    <property type="evidence" value="ECO:0007669"/>
    <property type="project" value="InterPro"/>
</dbReference>
<organism evidence="2">
    <name type="scientific">Schistocephalus solidus</name>
    <name type="common">Tapeworm</name>
    <dbReference type="NCBI Taxonomy" id="70667"/>
    <lineage>
        <taxon>Eukaryota</taxon>
        <taxon>Metazoa</taxon>
        <taxon>Spiralia</taxon>
        <taxon>Lophotrochozoa</taxon>
        <taxon>Platyhelminthes</taxon>
        <taxon>Cestoda</taxon>
        <taxon>Eucestoda</taxon>
        <taxon>Diphyllobothriidea</taxon>
        <taxon>Diphyllobothriidae</taxon>
        <taxon>Schistocephalus</taxon>
    </lineage>
</organism>
<proteinExistence type="predicted"/>
<dbReference type="PROSITE" id="PS50010">
    <property type="entry name" value="DH_2"/>
    <property type="match status" value="1"/>
</dbReference>
<dbReference type="InterPro" id="IPR000219">
    <property type="entry name" value="DH_dom"/>
</dbReference>
<dbReference type="AlphaFoldDB" id="A0A0X3PEH7"/>
<name>A0A0X3PEH7_SCHSO</name>
<dbReference type="EMBL" id="GEEE01012890">
    <property type="protein sequence ID" value="JAP50335.1"/>
    <property type="molecule type" value="Transcribed_RNA"/>
</dbReference>
<dbReference type="Pfam" id="PF00621">
    <property type="entry name" value="RhoGEF"/>
    <property type="match status" value="1"/>
</dbReference>
<gene>
    <name evidence="2" type="ORF">TR125920</name>
</gene>
<evidence type="ECO:0000259" key="1">
    <source>
        <dbReference type="PROSITE" id="PS50010"/>
    </source>
</evidence>
<dbReference type="InterPro" id="IPR035899">
    <property type="entry name" value="DBL_dom_sf"/>
</dbReference>
<protein>
    <submittedName>
        <fullName evidence="2">RhoGEF domain</fullName>
    </submittedName>
</protein>
<dbReference type="Gene3D" id="1.20.900.10">
    <property type="entry name" value="Dbl homology (DH) domain"/>
    <property type="match status" value="1"/>
</dbReference>